<name>A0A291QKK8_9ACTN</name>
<dbReference type="Proteomes" id="UP000221011">
    <property type="component" value="Chromosome"/>
</dbReference>
<dbReference type="KEGG" id="sfk:KY5_7213"/>
<protein>
    <submittedName>
        <fullName evidence="1">Uncharacterized protein</fullName>
    </submittedName>
</protein>
<accession>A0A291QKK8</accession>
<proteinExistence type="predicted"/>
<dbReference type="EMBL" id="CP022685">
    <property type="protein sequence ID" value="ATL32231.1"/>
    <property type="molecule type" value="Genomic_DNA"/>
</dbReference>
<evidence type="ECO:0000313" key="2">
    <source>
        <dbReference type="Proteomes" id="UP000221011"/>
    </source>
</evidence>
<gene>
    <name evidence="1" type="ORF">KY5_7213</name>
</gene>
<sequence>MPKNGSCPSCHSHLEACTTRSGTPYAAASSWDRFIEEAVGGGANRPR</sequence>
<evidence type="ECO:0000313" key="1">
    <source>
        <dbReference type="EMBL" id="ATL32231.1"/>
    </source>
</evidence>
<organism evidence="1 2">
    <name type="scientific">Streptomyces formicae</name>
    <dbReference type="NCBI Taxonomy" id="1616117"/>
    <lineage>
        <taxon>Bacteria</taxon>
        <taxon>Bacillati</taxon>
        <taxon>Actinomycetota</taxon>
        <taxon>Actinomycetes</taxon>
        <taxon>Kitasatosporales</taxon>
        <taxon>Streptomycetaceae</taxon>
        <taxon>Streptomyces</taxon>
    </lineage>
</organism>
<reference evidence="1 2" key="1">
    <citation type="submission" date="2017-08" db="EMBL/GenBank/DDBJ databases">
        <title>Complete Genome Sequence of Streptomyces formicae KY5, the formicamycin producer.</title>
        <authorList>
            <person name="Holmes N.A."/>
            <person name="Devine R."/>
            <person name="Qin Z."/>
            <person name="Seipke R.F."/>
            <person name="Wilkinson B."/>
            <person name="Hutchings M.I."/>
        </authorList>
    </citation>
    <scope>NUCLEOTIDE SEQUENCE [LARGE SCALE GENOMIC DNA]</scope>
    <source>
        <strain evidence="1 2">KY5</strain>
    </source>
</reference>
<keyword evidence="2" id="KW-1185">Reference proteome</keyword>
<dbReference type="AlphaFoldDB" id="A0A291QKK8"/>